<dbReference type="PANTHER" id="PTHR22902">
    <property type="entry name" value="SESQUIPEDALIAN"/>
    <property type="match status" value="1"/>
</dbReference>
<dbReference type="SMART" id="SM00233">
    <property type="entry name" value="PH"/>
    <property type="match status" value="1"/>
</dbReference>
<evidence type="ECO:0000313" key="4">
    <source>
        <dbReference type="EMBL" id="KAK6625747.1"/>
    </source>
</evidence>
<feature type="compositionally biased region" description="Basic and acidic residues" evidence="2">
    <location>
        <begin position="594"/>
        <end position="603"/>
    </location>
</feature>
<dbReference type="PANTHER" id="PTHR22902:SF27">
    <property type="entry name" value="PLECKSTRIN HOMOLOGY DOMAIN-CONTAINING FAMILY A MEMBER 3"/>
    <property type="match status" value="1"/>
</dbReference>
<reference evidence="4 5" key="1">
    <citation type="submission" date="2023-10" db="EMBL/GenBank/DDBJ databases">
        <title>Genomes of two closely related lineages of the louse Polyplax serrata with different host specificities.</title>
        <authorList>
            <person name="Martinu J."/>
            <person name="Tarabai H."/>
            <person name="Stefka J."/>
            <person name="Hypsa V."/>
        </authorList>
    </citation>
    <scope>NUCLEOTIDE SEQUENCE [LARGE SCALE GENOMIC DNA]</scope>
    <source>
        <strain evidence="4">HR10_N</strain>
    </source>
</reference>
<organism evidence="4 5">
    <name type="scientific">Polyplax serrata</name>
    <name type="common">Common mouse louse</name>
    <dbReference type="NCBI Taxonomy" id="468196"/>
    <lineage>
        <taxon>Eukaryota</taxon>
        <taxon>Metazoa</taxon>
        <taxon>Ecdysozoa</taxon>
        <taxon>Arthropoda</taxon>
        <taxon>Hexapoda</taxon>
        <taxon>Insecta</taxon>
        <taxon>Pterygota</taxon>
        <taxon>Neoptera</taxon>
        <taxon>Paraneoptera</taxon>
        <taxon>Psocodea</taxon>
        <taxon>Troctomorpha</taxon>
        <taxon>Phthiraptera</taxon>
        <taxon>Anoplura</taxon>
        <taxon>Polyplacidae</taxon>
        <taxon>Polyplax</taxon>
    </lineage>
</organism>
<feature type="compositionally biased region" description="Basic and acidic residues" evidence="2">
    <location>
        <begin position="632"/>
        <end position="645"/>
    </location>
</feature>
<dbReference type="GO" id="GO:0007032">
    <property type="term" value="P:endosome organization"/>
    <property type="evidence" value="ECO:0007669"/>
    <property type="project" value="TreeGrafter"/>
</dbReference>
<dbReference type="GO" id="GO:0005802">
    <property type="term" value="C:trans-Golgi network"/>
    <property type="evidence" value="ECO:0007669"/>
    <property type="project" value="TreeGrafter"/>
</dbReference>
<dbReference type="GO" id="GO:0005829">
    <property type="term" value="C:cytosol"/>
    <property type="evidence" value="ECO:0007669"/>
    <property type="project" value="GOC"/>
</dbReference>
<dbReference type="InterPro" id="IPR045188">
    <property type="entry name" value="Boi1/Boi2-like"/>
</dbReference>
<name>A0AAN8NX66_POLSC</name>
<dbReference type="SUPFAM" id="SSF50729">
    <property type="entry name" value="PH domain-like"/>
    <property type="match status" value="1"/>
</dbReference>
<feature type="region of interest" description="Disordered" evidence="2">
    <location>
        <begin position="587"/>
        <end position="661"/>
    </location>
</feature>
<dbReference type="PROSITE" id="PS50003">
    <property type="entry name" value="PH_DOMAIN"/>
    <property type="match status" value="1"/>
</dbReference>
<dbReference type="Gene3D" id="2.30.29.30">
    <property type="entry name" value="Pleckstrin-homology domain (PH domain)/Phosphotyrosine-binding domain (PTB)"/>
    <property type="match status" value="1"/>
</dbReference>
<gene>
    <name evidence="4" type="ORF">RUM43_006046</name>
</gene>
<dbReference type="CDD" id="cd00821">
    <property type="entry name" value="PH"/>
    <property type="match status" value="1"/>
</dbReference>
<evidence type="ECO:0000256" key="2">
    <source>
        <dbReference type="SAM" id="MobiDB-lite"/>
    </source>
</evidence>
<keyword evidence="1" id="KW-0597">Phosphoprotein</keyword>
<dbReference type="AlphaFoldDB" id="A0AAN8NX66"/>
<dbReference type="InterPro" id="IPR011993">
    <property type="entry name" value="PH-like_dom_sf"/>
</dbReference>
<dbReference type="GO" id="GO:0001881">
    <property type="term" value="P:receptor recycling"/>
    <property type="evidence" value="ECO:0007669"/>
    <property type="project" value="TreeGrafter"/>
</dbReference>
<comment type="caution">
    <text evidence="4">The sequence shown here is derived from an EMBL/GenBank/DDBJ whole genome shotgun (WGS) entry which is preliminary data.</text>
</comment>
<evidence type="ECO:0000313" key="5">
    <source>
        <dbReference type="Proteomes" id="UP001372834"/>
    </source>
</evidence>
<dbReference type="Proteomes" id="UP001372834">
    <property type="component" value="Unassembled WGS sequence"/>
</dbReference>
<feature type="compositionally biased region" description="Polar residues" evidence="2">
    <location>
        <begin position="384"/>
        <end position="402"/>
    </location>
</feature>
<proteinExistence type="predicted"/>
<feature type="domain" description="PH" evidence="3">
    <location>
        <begin position="14"/>
        <end position="114"/>
    </location>
</feature>
<dbReference type="GO" id="GO:0042147">
    <property type="term" value="P:retrograde transport, endosome to Golgi"/>
    <property type="evidence" value="ECO:0007669"/>
    <property type="project" value="TreeGrafter"/>
</dbReference>
<sequence length="661" mass="75644">MNLEKDCFARMHDHVRMTGFLEKKGKMKLMSPWKKYWFVLEKRLLLYYRSETEYTNLSPCRGSLNMGLVTTVRPGSSTGPCVIHIVTRTQAIQLRAKNRAAQEEWLQALLHSMALPTVPKILKPHHPMKQKLLGQTSSLDNISLSNGWKGTEKVHEWSLPRKLNNKGHISGTYYSGSLDTAIWSKKFMPVRASSPRLHQGKFLKLSKDSDSASFVTSSQRDLRLNENKFRLLDKSSKSDEVIRRKDDEKKCKVHDGHKNRVPSAELLYGIIEKKKKIILTTFSDTEFIEHSEKVKPERRDYSPFEKIKNVLSRERFVKIRTNGKATGNVKKRRQSFLQKVFGRKDTDGSHCRDSCFSDCLYDTIDNLRQQQEHITEKENPPCNWRNSENTSKNSLVRSSTAEEQALYAEVRKNGTDPNNTSPDLGKADAKSNSKSIDILEKEKESIQTDDGDKELSVDANKDYVVNIDKENQAPLLPPRRVSRPVSPWHDVPTNNAPIGSEKKLFFIHQAVVKFNDPIFLNELDLSGRKHNIDFIKEDIHLNLIEPYRLDDDADLKVAENGKSDDLTLLLQQLTKITVAPLVEPNVSQNDLSEDFEKSDKTESPDPDYDIPRPHRPVNHFVPLENELNSSTEHVERSLDSLEKNSLHSMEPDSLEAVDKNG</sequence>
<dbReference type="Pfam" id="PF00169">
    <property type="entry name" value="PH"/>
    <property type="match status" value="1"/>
</dbReference>
<accession>A0AAN8NX66</accession>
<feature type="region of interest" description="Disordered" evidence="2">
    <location>
        <begin position="374"/>
        <end position="435"/>
    </location>
</feature>
<dbReference type="InterPro" id="IPR001849">
    <property type="entry name" value="PH_domain"/>
</dbReference>
<evidence type="ECO:0000259" key="3">
    <source>
        <dbReference type="PROSITE" id="PS50003"/>
    </source>
</evidence>
<dbReference type="GO" id="GO:0005769">
    <property type="term" value="C:early endosome"/>
    <property type="evidence" value="ECO:0007669"/>
    <property type="project" value="TreeGrafter"/>
</dbReference>
<dbReference type="GO" id="GO:0055037">
    <property type="term" value="C:recycling endosome"/>
    <property type="evidence" value="ECO:0007669"/>
    <property type="project" value="TreeGrafter"/>
</dbReference>
<protein>
    <recommendedName>
        <fullName evidence="3">PH domain-containing protein</fullName>
    </recommendedName>
</protein>
<evidence type="ECO:0000256" key="1">
    <source>
        <dbReference type="ARBA" id="ARBA00022553"/>
    </source>
</evidence>
<feature type="compositionally biased region" description="Basic and acidic residues" evidence="2">
    <location>
        <begin position="425"/>
        <end position="435"/>
    </location>
</feature>
<dbReference type="EMBL" id="JAWJWE010000037">
    <property type="protein sequence ID" value="KAK6625747.1"/>
    <property type="molecule type" value="Genomic_DNA"/>
</dbReference>